<dbReference type="AlphaFoldDB" id="A0A1L9RLS3"/>
<dbReference type="RefSeq" id="XP_040689571.1">
    <property type="nucleotide sequence ID" value="XM_040828146.1"/>
</dbReference>
<protein>
    <recommendedName>
        <fullName evidence="5">Aerobactin siderophore biosynthesis IucA/IucC N-terminal domain-containing protein</fullName>
    </recommendedName>
</protein>
<reference evidence="4" key="1">
    <citation type="journal article" date="2017" name="Genome Biol.">
        <title>Comparative genomics reveals high biological diversity and specific adaptations in the industrially and medically important fungal genus Aspergillus.</title>
        <authorList>
            <person name="de Vries R.P."/>
            <person name="Riley R."/>
            <person name="Wiebenga A."/>
            <person name="Aguilar-Osorio G."/>
            <person name="Amillis S."/>
            <person name="Uchima C.A."/>
            <person name="Anderluh G."/>
            <person name="Asadollahi M."/>
            <person name="Askin M."/>
            <person name="Barry K."/>
            <person name="Battaglia E."/>
            <person name="Bayram O."/>
            <person name="Benocci T."/>
            <person name="Braus-Stromeyer S.A."/>
            <person name="Caldana C."/>
            <person name="Canovas D."/>
            <person name="Cerqueira G.C."/>
            <person name="Chen F."/>
            <person name="Chen W."/>
            <person name="Choi C."/>
            <person name="Clum A."/>
            <person name="Dos Santos R.A."/>
            <person name="Damasio A.R."/>
            <person name="Diallinas G."/>
            <person name="Emri T."/>
            <person name="Fekete E."/>
            <person name="Flipphi M."/>
            <person name="Freyberg S."/>
            <person name="Gallo A."/>
            <person name="Gournas C."/>
            <person name="Habgood R."/>
            <person name="Hainaut M."/>
            <person name="Harispe M.L."/>
            <person name="Henrissat B."/>
            <person name="Hilden K.S."/>
            <person name="Hope R."/>
            <person name="Hossain A."/>
            <person name="Karabika E."/>
            <person name="Karaffa L."/>
            <person name="Karanyi Z."/>
            <person name="Krasevec N."/>
            <person name="Kuo A."/>
            <person name="Kusch H."/>
            <person name="LaButti K."/>
            <person name="Lagendijk E.L."/>
            <person name="Lapidus A."/>
            <person name="Levasseur A."/>
            <person name="Lindquist E."/>
            <person name="Lipzen A."/>
            <person name="Logrieco A.F."/>
            <person name="MacCabe A."/>
            <person name="Maekelae M.R."/>
            <person name="Malavazi I."/>
            <person name="Melin P."/>
            <person name="Meyer V."/>
            <person name="Mielnichuk N."/>
            <person name="Miskei M."/>
            <person name="Molnar A.P."/>
            <person name="Mule G."/>
            <person name="Ngan C.Y."/>
            <person name="Orejas M."/>
            <person name="Orosz E."/>
            <person name="Ouedraogo J.P."/>
            <person name="Overkamp K.M."/>
            <person name="Park H.-S."/>
            <person name="Perrone G."/>
            <person name="Piumi F."/>
            <person name="Punt P.J."/>
            <person name="Ram A.F."/>
            <person name="Ramon A."/>
            <person name="Rauscher S."/>
            <person name="Record E."/>
            <person name="Riano-Pachon D.M."/>
            <person name="Robert V."/>
            <person name="Roehrig J."/>
            <person name="Ruller R."/>
            <person name="Salamov A."/>
            <person name="Salih N.S."/>
            <person name="Samson R.A."/>
            <person name="Sandor E."/>
            <person name="Sanguinetti M."/>
            <person name="Schuetze T."/>
            <person name="Sepcic K."/>
            <person name="Shelest E."/>
            <person name="Sherlock G."/>
            <person name="Sophianopoulou V."/>
            <person name="Squina F.M."/>
            <person name="Sun H."/>
            <person name="Susca A."/>
            <person name="Todd R.B."/>
            <person name="Tsang A."/>
            <person name="Unkles S.E."/>
            <person name="van de Wiele N."/>
            <person name="van Rossen-Uffink D."/>
            <person name="Oliveira J.V."/>
            <person name="Vesth T.C."/>
            <person name="Visser J."/>
            <person name="Yu J.-H."/>
            <person name="Zhou M."/>
            <person name="Andersen M.R."/>
            <person name="Archer D.B."/>
            <person name="Baker S.E."/>
            <person name="Benoit I."/>
            <person name="Brakhage A.A."/>
            <person name="Braus G.H."/>
            <person name="Fischer R."/>
            <person name="Frisvad J.C."/>
            <person name="Goldman G.H."/>
            <person name="Houbraken J."/>
            <person name="Oakley B."/>
            <person name="Pocsi I."/>
            <person name="Scazzocchio C."/>
            <person name="Seiboth B."/>
            <person name="vanKuyk P.A."/>
            <person name="Wortman J."/>
            <person name="Dyer P.S."/>
            <person name="Grigoriev I.V."/>
        </authorList>
    </citation>
    <scope>NUCLEOTIDE SEQUENCE [LARGE SCALE GENOMIC DNA]</scope>
    <source>
        <strain evidence="4">DTO 134E9</strain>
    </source>
</reference>
<dbReference type="Proteomes" id="UP000184383">
    <property type="component" value="Unassembled WGS sequence"/>
</dbReference>
<dbReference type="InterPro" id="IPR007310">
    <property type="entry name" value="Aerobactin_biosyn_IucA/IucC_N"/>
</dbReference>
<keyword evidence="4" id="KW-1185">Reference proteome</keyword>
<dbReference type="GO" id="GO:0019290">
    <property type="term" value="P:siderophore biosynthetic process"/>
    <property type="evidence" value="ECO:0007669"/>
    <property type="project" value="InterPro"/>
</dbReference>
<evidence type="ECO:0008006" key="5">
    <source>
        <dbReference type="Google" id="ProtNLM"/>
    </source>
</evidence>
<dbReference type="EMBL" id="KV878212">
    <property type="protein sequence ID" value="OJJ35895.1"/>
    <property type="molecule type" value="Genomic_DNA"/>
</dbReference>
<dbReference type="OrthoDB" id="2117718at2759"/>
<evidence type="ECO:0000313" key="3">
    <source>
        <dbReference type="EMBL" id="OJJ35895.1"/>
    </source>
</evidence>
<dbReference type="PANTHER" id="PTHR34384">
    <property type="entry name" value="L-2,3-DIAMINOPROPANOATE--CITRATE LIGASE"/>
    <property type="match status" value="1"/>
</dbReference>
<dbReference type="PANTHER" id="PTHR34384:SF5">
    <property type="entry name" value="L-2,3-DIAMINOPROPANOATE--CITRATE LIGASE"/>
    <property type="match status" value="1"/>
</dbReference>
<dbReference type="VEuPathDB" id="FungiDB:ASPWEDRAFT_110084"/>
<sequence>MVAINCRQHAFFETTKRLLAELVNEGLVQATVVDSKADAEQRCLKLKSITTGDNKTITVRLRPGTIIETRLDQTIGVVRPDSLQPPVVLRHDETETEELDPGYIFTFITSWLADEAESTTLEQIALELQNSARNQVKWLEISRNQTEPTLESPSITWERSLVYGHPSHPYHRLCYAQEPLQPVAPEDIPAMLTPDLTFISIPRTDMHFTGPFEETLQPLLRKLQLPEPSNERAIVPCLTQQLPSITQRFPNAIILKTVKECAEAQVSMRTLTIRPELEFPFHLKMSLACNITSALRTITPWTTRIGPLLSEILEKFLPPGLWMFKELAGMTGCQSDFNEAKHFSCIIRDDMEERANANNEALAVGASLAEINHDTGKSCAERVFGLETVSQKQEWLRSYVTRLFEIALPPLVLHGIGFEAHGQNIVARICRQTGQIKGFVVRDFGGVRLHVPTLESQGICFASLPPGGAVLTDNMENVWSKVHHSLLQNHVGLILTSLGLERNGGWGVVRDALSSVLKPEQGGTRETLYEYFLKDTMPFKCFLRMRMAGKYRDYVEREVPNVLLIDSDRWQSVLQNYQPSIHYT</sequence>
<gene>
    <name evidence="3" type="ORF">ASPWEDRAFT_110084</name>
</gene>
<organism evidence="3 4">
    <name type="scientific">Aspergillus wentii DTO 134E9</name>
    <dbReference type="NCBI Taxonomy" id="1073089"/>
    <lineage>
        <taxon>Eukaryota</taxon>
        <taxon>Fungi</taxon>
        <taxon>Dikarya</taxon>
        <taxon>Ascomycota</taxon>
        <taxon>Pezizomycotina</taxon>
        <taxon>Eurotiomycetes</taxon>
        <taxon>Eurotiomycetidae</taxon>
        <taxon>Eurotiales</taxon>
        <taxon>Aspergillaceae</taxon>
        <taxon>Aspergillus</taxon>
        <taxon>Aspergillus subgen. Cremei</taxon>
    </lineage>
</organism>
<name>A0A1L9RLS3_ASPWE</name>
<dbReference type="Pfam" id="PF06276">
    <property type="entry name" value="FhuF"/>
    <property type="match status" value="1"/>
</dbReference>
<dbReference type="STRING" id="1073089.A0A1L9RLS3"/>
<dbReference type="GO" id="GO:0016881">
    <property type="term" value="F:acid-amino acid ligase activity"/>
    <property type="evidence" value="ECO:0007669"/>
    <property type="project" value="UniProtKB-ARBA"/>
</dbReference>
<dbReference type="InterPro" id="IPR022770">
    <property type="entry name" value="IucA/IucC-like_C"/>
</dbReference>
<evidence type="ECO:0000313" key="4">
    <source>
        <dbReference type="Proteomes" id="UP000184383"/>
    </source>
</evidence>
<proteinExistence type="predicted"/>
<dbReference type="InterPro" id="IPR037455">
    <property type="entry name" value="LucA/IucC-like"/>
</dbReference>
<feature type="domain" description="Aerobactin siderophore biosynthesis IucA/IucC N-terminal" evidence="1">
    <location>
        <begin position="155"/>
        <end position="369"/>
    </location>
</feature>
<accession>A0A1L9RLS3</accession>
<dbReference type="GeneID" id="63743994"/>
<dbReference type="Gene3D" id="1.10.510.40">
    <property type="match status" value="1"/>
</dbReference>
<feature type="domain" description="Aerobactin siderophore biosynthesis IucA/IucC-like C-terminal" evidence="2">
    <location>
        <begin position="393"/>
        <end position="550"/>
    </location>
</feature>
<evidence type="ECO:0000259" key="1">
    <source>
        <dbReference type="Pfam" id="PF04183"/>
    </source>
</evidence>
<evidence type="ECO:0000259" key="2">
    <source>
        <dbReference type="Pfam" id="PF06276"/>
    </source>
</evidence>
<dbReference type="Pfam" id="PF04183">
    <property type="entry name" value="IucA_IucC"/>
    <property type="match status" value="1"/>
</dbReference>